<proteinExistence type="predicted"/>
<evidence type="ECO:0000313" key="1">
    <source>
        <dbReference type="EMBL" id="CUV14778.1"/>
    </source>
</evidence>
<dbReference type="EMBL" id="LN899819">
    <property type="protein sequence ID" value="CUV14778.1"/>
    <property type="molecule type" value="Genomic_DNA"/>
</dbReference>
<organism evidence="1">
    <name type="scientific">Ralstonia solanacearum</name>
    <name type="common">Pseudomonas solanacearum</name>
    <dbReference type="NCBI Taxonomy" id="305"/>
    <lineage>
        <taxon>Bacteria</taxon>
        <taxon>Pseudomonadati</taxon>
        <taxon>Pseudomonadota</taxon>
        <taxon>Betaproteobacteria</taxon>
        <taxon>Burkholderiales</taxon>
        <taxon>Burkholderiaceae</taxon>
        <taxon>Ralstonia</taxon>
        <taxon>Ralstonia solanacearum species complex</taxon>
    </lineage>
</organism>
<name>A0A0S4TXM2_RALSL</name>
<accession>A0A0S4TXM2</accession>
<gene>
    <name evidence="1" type="ORF">RUN39_v1_960019</name>
</gene>
<reference evidence="1" key="1">
    <citation type="submission" date="2015-10" db="EMBL/GenBank/DDBJ databases">
        <authorList>
            <person name="Gilbert D.G."/>
        </authorList>
    </citation>
    <scope>NUCLEOTIDE SEQUENCE</scope>
    <source>
        <strain evidence="1">Phyl III-seqv23</strain>
    </source>
</reference>
<sequence>MGGARILSSDIRMAEISNDDWVDDCRARIIPGNAMRQRQPPATASACFCWTECEGCMP</sequence>
<dbReference type="AlphaFoldDB" id="A0A0S4TXM2"/>
<protein>
    <submittedName>
        <fullName evidence="1">Uncharacterized protein</fullName>
    </submittedName>
</protein>